<dbReference type="Proteomes" id="UP000828048">
    <property type="component" value="Chromosome 10"/>
</dbReference>
<sequence length="248" mass="27938">MWWRAGCKRQLDPRRRRRHLHRLVILAASDCVRKRERDLRFLEGLGTWWTAVEGVVEGAVGGGRCGVSTRAQKTLSLSLSSQASSLSASSFLIVRSPPSLSKTTPSINPPIARQIQISLSLSHRLQGSGDNGGWSGESPRRERRRSEPSVQRSRAGPECVSEFISFVTSEASDKCQKEKRKTINGDDLLWAMATLGFEDYIDPLKSYLTRVTPRDLLGVEMDHLKKMQWELSLLRMHSMLIRILLVKA</sequence>
<evidence type="ECO:0000313" key="2">
    <source>
        <dbReference type="Proteomes" id="UP000828048"/>
    </source>
</evidence>
<accession>A0ACB7XJG0</accession>
<evidence type="ECO:0000313" key="1">
    <source>
        <dbReference type="EMBL" id="KAH7840954.1"/>
    </source>
</evidence>
<organism evidence="1 2">
    <name type="scientific">Vaccinium darrowii</name>
    <dbReference type="NCBI Taxonomy" id="229202"/>
    <lineage>
        <taxon>Eukaryota</taxon>
        <taxon>Viridiplantae</taxon>
        <taxon>Streptophyta</taxon>
        <taxon>Embryophyta</taxon>
        <taxon>Tracheophyta</taxon>
        <taxon>Spermatophyta</taxon>
        <taxon>Magnoliopsida</taxon>
        <taxon>eudicotyledons</taxon>
        <taxon>Gunneridae</taxon>
        <taxon>Pentapetalae</taxon>
        <taxon>asterids</taxon>
        <taxon>Ericales</taxon>
        <taxon>Ericaceae</taxon>
        <taxon>Vaccinioideae</taxon>
        <taxon>Vaccinieae</taxon>
        <taxon>Vaccinium</taxon>
    </lineage>
</organism>
<comment type="caution">
    <text evidence="1">The sequence shown here is derived from an EMBL/GenBank/DDBJ whole genome shotgun (WGS) entry which is preliminary data.</text>
</comment>
<dbReference type="EMBL" id="CM037160">
    <property type="protein sequence ID" value="KAH7840954.1"/>
    <property type="molecule type" value="Genomic_DNA"/>
</dbReference>
<reference evidence="1 2" key="1">
    <citation type="journal article" date="2021" name="Hortic Res">
        <title>High-quality reference genome and annotation aids understanding of berry development for evergreen blueberry (Vaccinium darrowii).</title>
        <authorList>
            <person name="Yu J."/>
            <person name="Hulse-Kemp A.M."/>
            <person name="Babiker E."/>
            <person name="Staton M."/>
        </authorList>
    </citation>
    <scope>NUCLEOTIDE SEQUENCE [LARGE SCALE GENOMIC DNA]</scope>
    <source>
        <strain evidence="2">cv. NJ 8807/NJ 8810</strain>
        <tissue evidence="1">Young leaf</tissue>
    </source>
</reference>
<protein>
    <submittedName>
        <fullName evidence="1">Uncharacterized protein</fullName>
    </submittedName>
</protein>
<gene>
    <name evidence="1" type="ORF">Vadar_023821</name>
</gene>
<keyword evidence="2" id="KW-1185">Reference proteome</keyword>
<name>A0ACB7XJG0_9ERIC</name>
<proteinExistence type="predicted"/>